<accession>A0AC61QR22</accession>
<dbReference type="EMBL" id="SRZC01000009">
    <property type="protein sequence ID" value="TGX82450.1"/>
    <property type="molecule type" value="Genomic_DNA"/>
</dbReference>
<dbReference type="Proteomes" id="UP000308886">
    <property type="component" value="Unassembled WGS sequence"/>
</dbReference>
<proteinExistence type="predicted"/>
<name>A0AC61QR22_9BACT</name>
<reference evidence="1" key="1">
    <citation type="submission" date="2019-04" db="EMBL/GenBank/DDBJ databases">
        <title>Microbes associate with the intestines of laboratory mice.</title>
        <authorList>
            <person name="Navarre W."/>
            <person name="Wong E."/>
            <person name="Huang K."/>
            <person name="Tropini C."/>
            <person name="Ng K."/>
            <person name="Yu B."/>
        </authorList>
    </citation>
    <scope>NUCLEOTIDE SEQUENCE</scope>
    <source>
        <strain evidence="1">NM73_A23</strain>
    </source>
</reference>
<evidence type="ECO:0000313" key="2">
    <source>
        <dbReference type="Proteomes" id="UP000308886"/>
    </source>
</evidence>
<sequence>MEKDDILELTGRMCAPHEPEVRCSWERTSWKAFREAEKLTDRTLFPVLEEIINESGLDIRKAAYFIYKKLLVRQFDEDKFAFLLSQLDKEAEKGEYMWWNDFLDEMETNPCTPIAPLLAIAERGKKYDVKWVCKTVEIYAGKGNAESIHALPALKARVKATKRTQRQATADILHKQMP</sequence>
<gene>
    <name evidence="1" type="ORF">E5358_06675</name>
</gene>
<protein>
    <submittedName>
        <fullName evidence="1">Uncharacterized protein</fullName>
    </submittedName>
</protein>
<organism evidence="1 2">
    <name type="scientific">Palleniella muris</name>
    <dbReference type="NCBI Taxonomy" id="3038145"/>
    <lineage>
        <taxon>Bacteria</taxon>
        <taxon>Pseudomonadati</taxon>
        <taxon>Bacteroidota</taxon>
        <taxon>Bacteroidia</taxon>
        <taxon>Bacteroidales</taxon>
        <taxon>Prevotellaceae</taxon>
        <taxon>Palleniella</taxon>
    </lineage>
</organism>
<evidence type="ECO:0000313" key="1">
    <source>
        <dbReference type="EMBL" id="TGX82450.1"/>
    </source>
</evidence>
<keyword evidence="2" id="KW-1185">Reference proteome</keyword>
<comment type="caution">
    <text evidence="1">The sequence shown here is derived from an EMBL/GenBank/DDBJ whole genome shotgun (WGS) entry which is preliminary data.</text>
</comment>